<proteinExistence type="predicted"/>
<dbReference type="Pfam" id="PF10604">
    <property type="entry name" value="Polyketide_cyc2"/>
    <property type="match status" value="1"/>
</dbReference>
<dbReference type="RefSeq" id="WP_163795679.1">
    <property type="nucleotide sequence ID" value="NZ_AP022588.1"/>
</dbReference>
<name>A0A7I7QL30_9MYCO</name>
<dbReference type="Proteomes" id="UP000467193">
    <property type="component" value="Chromosome"/>
</dbReference>
<keyword evidence="2" id="KW-1185">Reference proteome</keyword>
<organism evidence="1 2">
    <name type="scientific">Mycolicibacterium sediminis</name>
    <dbReference type="NCBI Taxonomy" id="1286180"/>
    <lineage>
        <taxon>Bacteria</taxon>
        <taxon>Bacillati</taxon>
        <taxon>Actinomycetota</taxon>
        <taxon>Actinomycetes</taxon>
        <taxon>Mycobacteriales</taxon>
        <taxon>Mycobacteriaceae</taxon>
        <taxon>Mycolicibacterium</taxon>
    </lineage>
</organism>
<evidence type="ECO:0000313" key="2">
    <source>
        <dbReference type="Proteomes" id="UP000467193"/>
    </source>
</evidence>
<dbReference type="InterPro" id="IPR023393">
    <property type="entry name" value="START-like_dom_sf"/>
</dbReference>
<dbReference type="AlphaFoldDB" id="A0A7I7QL30"/>
<reference evidence="1 2" key="1">
    <citation type="journal article" date="2019" name="Emerg. Microbes Infect.">
        <title>Comprehensive subspecies identification of 175 nontuberculous mycobacteria species based on 7547 genomic profiles.</title>
        <authorList>
            <person name="Matsumoto Y."/>
            <person name="Kinjo T."/>
            <person name="Motooka D."/>
            <person name="Nabeya D."/>
            <person name="Jung N."/>
            <person name="Uechi K."/>
            <person name="Horii T."/>
            <person name="Iida T."/>
            <person name="Fujita J."/>
            <person name="Nakamura S."/>
        </authorList>
    </citation>
    <scope>NUCLEOTIDE SEQUENCE [LARGE SCALE GENOMIC DNA]</scope>
    <source>
        <strain evidence="1 2">JCM 17899</strain>
    </source>
</reference>
<accession>A0A7I7QL30</accession>
<gene>
    <name evidence="1" type="ORF">MSEDJ_07730</name>
</gene>
<evidence type="ECO:0008006" key="3">
    <source>
        <dbReference type="Google" id="ProtNLM"/>
    </source>
</evidence>
<dbReference type="EMBL" id="AP022588">
    <property type="protein sequence ID" value="BBY26677.1"/>
    <property type="molecule type" value="Genomic_DNA"/>
</dbReference>
<dbReference type="Gene3D" id="3.30.530.20">
    <property type="match status" value="1"/>
</dbReference>
<dbReference type="KEGG" id="msei:MSEDJ_07730"/>
<dbReference type="InterPro" id="IPR019587">
    <property type="entry name" value="Polyketide_cyclase/dehydratase"/>
</dbReference>
<protein>
    <recommendedName>
        <fullName evidence="3">Polyketide cyclase / dehydrase and lipid transport</fullName>
    </recommendedName>
</protein>
<dbReference type="SUPFAM" id="SSF55961">
    <property type="entry name" value="Bet v1-like"/>
    <property type="match status" value="1"/>
</dbReference>
<sequence length="142" mass="15537">MATVDVSVTSALTPERAWVLASDLKRFDEWLTIFGGWKSPVPDVIEKGTTVSSLIKVKAFRNTIHWEVTEYDEPNRIEMRGTGRGGVHIDLHMTIDDNQPGTTFHLNAGLHGALLDGPIGTLCARVLRGDVEKSVNNLAALS</sequence>
<dbReference type="CDD" id="cd07812">
    <property type="entry name" value="SRPBCC"/>
    <property type="match status" value="1"/>
</dbReference>
<evidence type="ECO:0000313" key="1">
    <source>
        <dbReference type="EMBL" id="BBY26677.1"/>
    </source>
</evidence>